<dbReference type="Proteomes" id="UP000295096">
    <property type="component" value="Unassembled WGS sequence"/>
</dbReference>
<dbReference type="SUPFAM" id="SSF56300">
    <property type="entry name" value="Metallo-dependent phosphatases"/>
    <property type="match status" value="1"/>
</dbReference>
<comment type="caution">
    <text evidence="2">The sequence shown here is derived from an EMBL/GenBank/DDBJ whole genome shotgun (WGS) entry which is preliminary data.</text>
</comment>
<dbReference type="Pfam" id="PF00149">
    <property type="entry name" value="Metallophos"/>
    <property type="match status" value="1"/>
</dbReference>
<dbReference type="InterPro" id="IPR004843">
    <property type="entry name" value="Calcineurin-like_PHP"/>
</dbReference>
<dbReference type="Gene3D" id="3.60.21.10">
    <property type="match status" value="1"/>
</dbReference>
<evidence type="ECO:0000313" key="2">
    <source>
        <dbReference type="EMBL" id="TDH64305.1"/>
    </source>
</evidence>
<name>A0A4V3AAP6_9PROT</name>
<dbReference type="PANTHER" id="PTHR43143:SF1">
    <property type="entry name" value="SERINE_THREONINE-PROTEIN PHOSPHATASE CPPED1"/>
    <property type="match status" value="1"/>
</dbReference>
<protein>
    <submittedName>
        <fullName evidence="2">Metallophosphoesterase</fullName>
    </submittedName>
</protein>
<dbReference type="InterPro" id="IPR029052">
    <property type="entry name" value="Metallo-depent_PP-like"/>
</dbReference>
<organism evidence="2 3">
    <name type="scientific">Dankookia rubra</name>
    <dbReference type="NCBI Taxonomy" id="1442381"/>
    <lineage>
        <taxon>Bacteria</taxon>
        <taxon>Pseudomonadati</taxon>
        <taxon>Pseudomonadota</taxon>
        <taxon>Alphaproteobacteria</taxon>
        <taxon>Acetobacterales</taxon>
        <taxon>Roseomonadaceae</taxon>
        <taxon>Dankookia</taxon>
    </lineage>
</organism>
<dbReference type="OrthoDB" id="651281at2"/>
<dbReference type="AlphaFoldDB" id="A0A4V3AAP6"/>
<dbReference type="PANTHER" id="PTHR43143">
    <property type="entry name" value="METALLOPHOSPHOESTERASE, CALCINEURIN SUPERFAMILY"/>
    <property type="match status" value="1"/>
</dbReference>
<dbReference type="EMBL" id="SMSJ01000002">
    <property type="protein sequence ID" value="TDH64305.1"/>
    <property type="molecule type" value="Genomic_DNA"/>
</dbReference>
<accession>A0A4V3AAP6</accession>
<sequence length="272" mass="29308">MTSILQISDTHLSPRTMLFRQNLALLGDWAAAARPDLIVVTGDLSLDGADRDADLDFAAGLLRALPAPLLVLPGNHDVGSDPRTMPAQPVDAARLARFRSLAGEDMWRRDLPGWRLVGLNTEIIGTGLAEEAAQAGFVAEAAAGIGDRRLAVFLHTPAFTTAPEDPAFDYWSVAPEARAALRPLLEHPGLRLVASGHLHLHHRFARGAVCYAWAPPVSFLCEPEMQPGLPGDRLPGALLHRLGEDAAETALVAPAGLAHHWLEDVRPETYPR</sequence>
<feature type="domain" description="Calcineurin-like phosphoesterase" evidence="1">
    <location>
        <begin position="3"/>
        <end position="199"/>
    </location>
</feature>
<gene>
    <name evidence="2" type="ORF">E2C06_02915</name>
</gene>
<keyword evidence="3" id="KW-1185">Reference proteome</keyword>
<proteinExistence type="predicted"/>
<evidence type="ECO:0000259" key="1">
    <source>
        <dbReference type="Pfam" id="PF00149"/>
    </source>
</evidence>
<evidence type="ECO:0000313" key="3">
    <source>
        <dbReference type="Proteomes" id="UP000295096"/>
    </source>
</evidence>
<dbReference type="InterPro" id="IPR051918">
    <property type="entry name" value="STPP_CPPED1"/>
</dbReference>
<dbReference type="RefSeq" id="WP_133287070.1">
    <property type="nucleotide sequence ID" value="NZ_SMSJ01000002.1"/>
</dbReference>
<reference evidence="2 3" key="1">
    <citation type="journal article" date="2016" name="J. Microbiol.">
        <title>Dankookia rubra gen. nov., sp. nov., an alphaproteobacterium isolated from sediment of a shallow stream.</title>
        <authorList>
            <person name="Kim W.H."/>
            <person name="Kim D.H."/>
            <person name="Kang K."/>
            <person name="Ahn T.Y."/>
        </authorList>
    </citation>
    <scope>NUCLEOTIDE SEQUENCE [LARGE SCALE GENOMIC DNA]</scope>
    <source>
        <strain evidence="2 3">JCM30602</strain>
    </source>
</reference>
<dbReference type="GO" id="GO:0016787">
    <property type="term" value="F:hydrolase activity"/>
    <property type="evidence" value="ECO:0007669"/>
    <property type="project" value="InterPro"/>
</dbReference>